<dbReference type="Proteomes" id="UP000230595">
    <property type="component" value="Unassembled WGS sequence"/>
</dbReference>
<dbReference type="EMBL" id="PEUH01000013">
    <property type="protein sequence ID" value="PIV31902.1"/>
    <property type="molecule type" value="Genomic_DNA"/>
</dbReference>
<gene>
    <name evidence="2" type="ORF">COS33_00715</name>
</gene>
<feature type="domain" description="GIY-YIG" evidence="1">
    <location>
        <begin position="1"/>
        <end position="84"/>
    </location>
</feature>
<dbReference type="PROSITE" id="PS50164">
    <property type="entry name" value="GIY_YIG"/>
    <property type="match status" value="1"/>
</dbReference>
<sequence>MYVFPCLFIKVKKDNSFYIGFAENLKEKMEKHNQGMVQSTKNIRPMELIYFESYKSKEDALIREKRLKHFAKGFSSLKSRLYNSLMLEG</sequence>
<proteinExistence type="predicted"/>
<dbReference type="InterPro" id="IPR035901">
    <property type="entry name" value="GIY-YIG_endonuc_sf"/>
</dbReference>
<protein>
    <submittedName>
        <fullName evidence="2">Excinuclease ABC subunit C</fullName>
    </submittedName>
</protein>
<evidence type="ECO:0000313" key="3">
    <source>
        <dbReference type="Proteomes" id="UP000230595"/>
    </source>
</evidence>
<accession>A0A2M7CQH0</accession>
<comment type="caution">
    <text evidence="2">The sequence shown here is derived from an EMBL/GenBank/DDBJ whole genome shotgun (WGS) entry which is preliminary data.</text>
</comment>
<organism evidence="2 3">
    <name type="scientific">Candidatus Wolfebacteria bacterium CG02_land_8_20_14_3_00_37_12</name>
    <dbReference type="NCBI Taxonomy" id="1975066"/>
    <lineage>
        <taxon>Bacteria</taxon>
        <taxon>Candidatus Wolfeibacteriota</taxon>
    </lineage>
</organism>
<reference evidence="3" key="1">
    <citation type="submission" date="2017-09" db="EMBL/GenBank/DDBJ databases">
        <title>Depth-based differentiation of microbial function through sediment-hosted aquifers and enrichment of novel symbionts in the deep terrestrial subsurface.</title>
        <authorList>
            <person name="Probst A.J."/>
            <person name="Ladd B."/>
            <person name="Jarett J.K."/>
            <person name="Geller-Mcgrath D.E."/>
            <person name="Sieber C.M.K."/>
            <person name="Emerson J.B."/>
            <person name="Anantharaman K."/>
            <person name="Thomas B.C."/>
            <person name="Malmstrom R."/>
            <person name="Stieglmeier M."/>
            <person name="Klingl A."/>
            <person name="Woyke T."/>
            <person name="Ryan C.M."/>
            <person name="Banfield J.F."/>
        </authorList>
    </citation>
    <scope>NUCLEOTIDE SEQUENCE [LARGE SCALE GENOMIC DNA]</scope>
</reference>
<evidence type="ECO:0000313" key="2">
    <source>
        <dbReference type="EMBL" id="PIV31902.1"/>
    </source>
</evidence>
<dbReference type="InterPro" id="IPR000305">
    <property type="entry name" value="GIY-YIG_endonuc"/>
</dbReference>
<dbReference type="SUPFAM" id="SSF82771">
    <property type="entry name" value="GIY-YIG endonuclease"/>
    <property type="match status" value="1"/>
</dbReference>
<dbReference type="AlphaFoldDB" id="A0A2M7CQH0"/>
<evidence type="ECO:0000259" key="1">
    <source>
        <dbReference type="PROSITE" id="PS50164"/>
    </source>
</evidence>
<dbReference type="Pfam" id="PF01541">
    <property type="entry name" value="GIY-YIG"/>
    <property type="match status" value="1"/>
</dbReference>
<name>A0A2M7CQH0_9BACT</name>
<dbReference type="Gene3D" id="3.40.1440.10">
    <property type="entry name" value="GIY-YIG endonuclease"/>
    <property type="match status" value="1"/>
</dbReference>